<dbReference type="PANTHER" id="PTHR24412">
    <property type="entry name" value="KELCH PROTEIN"/>
    <property type="match status" value="1"/>
</dbReference>
<evidence type="ECO:0000256" key="1">
    <source>
        <dbReference type="ARBA" id="ARBA00022441"/>
    </source>
</evidence>
<keyword evidence="2" id="KW-0677">Repeat</keyword>
<accession>A0A7S2XL28</accession>
<name>A0A7S2XL28_9STRA</name>
<dbReference type="Pfam" id="PF01344">
    <property type="entry name" value="Kelch_1"/>
    <property type="match status" value="1"/>
</dbReference>
<organism evidence="3">
    <name type="scientific">Attheya septentrionalis</name>
    <dbReference type="NCBI Taxonomy" id="420275"/>
    <lineage>
        <taxon>Eukaryota</taxon>
        <taxon>Sar</taxon>
        <taxon>Stramenopiles</taxon>
        <taxon>Ochrophyta</taxon>
        <taxon>Bacillariophyta</taxon>
        <taxon>Coscinodiscophyceae</taxon>
        <taxon>Chaetocerotophycidae</taxon>
        <taxon>Chaetocerotales</taxon>
        <taxon>Attheyaceae</taxon>
        <taxon>Attheya</taxon>
    </lineage>
</organism>
<dbReference type="SUPFAM" id="SSF117281">
    <property type="entry name" value="Kelch motif"/>
    <property type="match status" value="1"/>
</dbReference>
<dbReference type="Gene3D" id="2.120.10.80">
    <property type="entry name" value="Kelch-type beta propeller"/>
    <property type="match status" value="1"/>
</dbReference>
<gene>
    <name evidence="3" type="ORF">ASEP1449_LOCUS5911</name>
</gene>
<dbReference type="InterPro" id="IPR006652">
    <property type="entry name" value="Kelch_1"/>
</dbReference>
<dbReference type="PANTHER" id="PTHR24412:SF489">
    <property type="entry name" value="RING FINGER DOMAIN AND KELCH REPEAT-CONTAINING PROTEIN DDB_G0271372"/>
    <property type="match status" value="1"/>
</dbReference>
<dbReference type="InterPro" id="IPR015915">
    <property type="entry name" value="Kelch-typ_b-propeller"/>
</dbReference>
<keyword evidence="1" id="KW-0880">Kelch repeat</keyword>
<protein>
    <submittedName>
        <fullName evidence="3">Uncharacterized protein</fullName>
    </submittedName>
</protein>
<proteinExistence type="predicted"/>
<reference evidence="3" key="1">
    <citation type="submission" date="2021-01" db="EMBL/GenBank/DDBJ databases">
        <authorList>
            <person name="Corre E."/>
            <person name="Pelletier E."/>
            <person name="Niang G."/>
            <person name="Scheremetjew M."/>
            <person name="Finn R."/>
            <person name="Kale V."/>
            <person name="Holt S."/>
            <person name="Cochrane G."/>
            <person name="Meng A."/>
            <person name="Brown T."/>
            <person name="Cohen L."/>
        </authorList>
    </citation>
    <scope>NUCLEOTIDE SEQUENCE</scope>
    <source>
        <strain evidence="3">CCMP2084</strain>
    </source>
</reference>
<dbReference type="AlphaFoldDB" id="A0A7S2XL28"/>
<sequence>MFDGGVSVNLILNRHFEKNEESGPMITNAKSHLYKLLEVFGDDSISPWIQMVRGERFRQTMEGGILYRPSIHTNQWRLGPTMEDKNYPKYVRGKAAVTLSNATMIVTGHENKMVHLRDLEAGASWEDLPAMVTPRHDHAAVLVDDRIVVVMGGWISKEQEGKRFPVTERLTSVEMFDLQGGVGGQWKLIGNMVTARERFAASLVVDHIIVAGGSQTGLTMLESLEHVHAEKLVNGTATSFIPLVSPTVLSQGRVTFGMVSRGDGLLVVGGRVMVPDGRSTRATPSVEKVVLPAHLRSKQSLLASFSNVHPGWFMVLVCWLSRRILNQRRP</sequence>
<evidence type="ECO:0000313" key="3">
    <source>
        <dbReference type="EMBL" id="CAD9814086.1"/>
    </source>
</evidence>
<dbReference type="EMBL" id="HBHQ01008789">
    <property type="protein sequence ID" value="CAD9814086.1"/>
    <property type="molecule type" value="Transcribed_RNA"/>
</dbReference>
<evidence type="ECO:0000256" key="2">
    <source>
        <dbReference type="ARBA" id="ARBA00022737"/>
    </source>
</evidence>